<organism evidence="1 2">
    <name type="scientific">Massilia agrisoli</name>
    <dbReference type="NCBI Taxonomy" id="2892444"/>
    <lineage>
        <taxon>Bacteria</taxon>
        <taxon>Pseudomonadati</taxon>
        <taxon>Pseudomonadota</taxon>
        <taxon>Betaproteobacteria</taxon>
        <taxon>Burkholderiales</taxon>
        <taxon>Oxalobacteraceae</taxon>
        <taxon>Telluria group</taxon>
        <taxon>Massilia</taxon>
    </lineage>
</organism>
<proteinExistence type="predicted"/>
<dbReference type="EMBL" id="JAJHPV010000013">
    <property type="protein sequence ID" value="MCC6071201.1"/>
    <property type="molecule type" value="Genomic_DNA"/>
</dbReference>
<evidence type="ECO:0000313" key="1">
    <source>
        <dbReference type="EMBL" id="MCC6071201.1"/>
    </source>
</evidence>
<name>A0ABS8ITI9_9BURK</name>
<evidence type="ECO:0000313" key="2">
    <source>
        <dbReference type="Proteomes" id="UP001198701"/>
    </source>
</evidence>
<gene>
    <name evidence="1" type="ORF">LMJ30_09565</name>
</gene>
<dbReference type="RefSeq" id="WP_229432125.1">
    <property type="nucleotide sequence ID" value="NZ_JAJHPV010000013.1"/>
</dbReference>
<reference evidence="1 2" key="1">
    <citation type="submission" date="2021-11" db="EMBL/GenBank/DDBJ databases">
        <authorList>
            <person name="Huq M.A."/>
        </authorList>
    </citation>
    <scope>NUCLEOTIDE SEQUENCE [LARGE SCALE GENOMIC DNA]</scope>
    <source>
        <strain evidence="1 2">MAHUQ-52</strain>
    </source>
</reference>
<accession>A0ABS8ITI9</accession>
<dbReference type="Proteomes" id="UP001198701">
    <property type="component" value="Unassembled WGS sequence"/>
</dbReference>
<keyword evidence="2" id="KW-1185">Reference proteome</keyword>
<protein>
    <submittedName>
        <fullName evidence="1">Uncharacterized protein</fullName>
    </submittedName>
</protein>
<comment type="caution">
    <text evidence="1">The sequence shown here is derived from an EMBL/GenBank/DDBJ whole genome shotgun (WGS) entry which is preliminary data.</text>
</comment>
<sequence>MKLISPSEFSLKLVRPLSDQTMPQSEIVIRGEPTGTLIDGAILEATVGWDGCYLAFATDDIPHEDTLRIYLFDSHLKLIDSATLGGMYSTGSFNHLELSPPNMLSFAFIGDTTWVLELLGREELALPFIGDPEGVSRPFAFHRRFRIYGQPKPETGS</sequence>